<proteinExistence type="predicted"/>
<keyword evidence="3" id="KW-1185">Reference proteome</keyword>
<evidence type="ECO:0000256" key="1">
    <source>
        <dbReference type="SAM" id="Phobius"/>
    </source>
</evidence>
<dbReference type="AlphaFoldDB" id="A0A2P6PRE1"/>
<dbReference type="Gramene" id="PRQ24507">
    <property type="protein sequence ID" value="PRQ24507"/>
    <property type="gene ID" value="RchiOBHm_Chr6g0273171"/>
</dbReference>
<accession>A0A2P6PRE1</accession>
<dbReference type="EMBL" id="PDCK01000044">
    <property type="protein sequence ID" value="PRQ24507.1"/>
    <property type="molecule type" value="Genomic_DNA"/>
</dbReference>
<comment type="caution">
    <text evidence="2">The sequence shown here is derived from an EMBL/GenBank/DDBJ whole genome shotgun (WGS) entry which is preliminary data.</text>
</comment>
<evidence type="ECO:0000313" key="3">
    <source>
        <dbReference type="Proteomes" id="UP000238479"/>
    </source>
</evidence>
<keyword evidence="1" id="KW-0472">Membrane</keyword>
<keyword evidence="1" id="KW-0812">Transmembrane</keyword>
<reference evidence="2 3" key="1">
    <citation type="journal article" date="2018" name="Nat. Genet.">
        <title>The Rosa genome provides new insights in the design of modern roses.</title>
        <authorList>
            <person name="Bendahmane M."/>
        </authorList>
    </citation>
    <scope>NUCLEOTIDE SEQUENCE [LARGE SCALE GENOMIC DNA]</scope>
    <source>
        <strain evidence="3">cv. Old Blush</strain>
    </source>
</reference>
<evidence type="ECO:0000313" key="2">
    <source>
        <dbReference type="EMBL" id="PRQ24507.1"/>
    </source>
</evidence>
<keyword evidence="1" id="KW-1133">Transmembrane helix</keyword>
<feature type="transmembrane region" description="Helical" evidence="1">
    <location>
        <begin position="12"/>
        <end position="45"/>
    </location>
</feature>
<protein>
    <submittedName>
        <fullName evidence="2">Uncharacterized protein</fullName>
    </submittedName>
</protein>
<gene>
    <name evidence="2" type="ORF">RchiOBHm_Chr6g0273171</name>
</gene>
<dbReference type="Proteomes" id="UP000238479">
    <property type="component" value="Chromosome 6"/>
</dbReference>
<organism evidence="2 3">
    <name type="scientific">Rosa chinensis</name>
    <name type="common">China rose</name>
    <dbReference type="NCBI Taxonomy" id="74649"/>
    <lineage>
        <taxon>Eukaryota</taxon>
        <taxon>Viridiplantae</taxon>
        <taxon>Streptophyta</taxon>
        <taxon>Embryophyta</taxon>
        <taxon>Tracheophyta</taxon>
        <taxon>Spermatophyta</taxon>
        <taxon>Magnoliopsida</taxon>
        <taxon>eudicotyledons</taxon>
        <taxon>Gunneridae</taxon>
        <taxon>Pentapetalae</taxon>
        <taxon>rosids</taxon>
        <taxon>fabids</taxon>
        <taxon>Rosales</taxon>
        <taxon>Rosaceae</taxon>
        <taxon>Rosoideae</taxon>
        <taxon>Rosoideae incertae sedis</taxon>
        <taxon>Rosa</taxon>
    </lineage>
</organism>
<name>A0A2P6PRE1_ROSCH</name>
<sequence length="50" mass="5651">MSLLDLLSVMVSMYVFGVAHIFASFNGTFICLDGWYISICSFLLVGKRRQ</sequence>